<dbReference type="OrthoDB" id="9815825at2"/>
<dbReference type="InterPro" id="IPR055170">
    <property type="entry name" value="GFO_IDH_MocA-like_dom"/>
</dbReference>
<evidence type="ECO:0000313" key="3">
    <source>
        <dbReference type="EMBL" id="KON83421.1"/>
    </source>
</evidence>
<dbReference type="PATRIC" id="fig|189381.12.peg.3944"/>
<proteinExistence type="predicted"/>
<dbReference type="RefSeq" id="WP_053429473.1">
    <property type="nucleotide sequence ID" value="NZ_JAMQJB010000014.1"/>
</dbReference>
<dbReference type="EMBL" id="LGUE01000006">
    <property type="protein sequence ID" value="KON83421.1"/>
    <property type="molecule type" value="Genomic_DNA"/>
</dbReference>
<dbReference type="Pfam" id="PF22725">
    <property type="entry name" value="GFO_IDH_MocA_C3"/>
    <property type="match status" value="1"/>
</dbReference>
<dbReference type="Gene3D" id="3.40.50.720">
    <property type="entry name" value="NAD(P)-binding Rossmann-like Domain"/>
    <property type="match status" value="1"/>
</dbReference>
<evidence type="ECO:0000313" key="4">
    <source>
        <dbReference type="Proteomes" id="UP000037405"/>
    </source>
</evidence>
<dbReference type="PANTHER" id="PTHR43054:SF1">
    <property type="entry name" value="SCYLLO-INOSITOL 2-DEHYDROGENASE (NADP(+)) IOLU"/>
    <property type="match status" value="1"/>
</dbReference>
<organism evidence="3 4">
    <name type="scientific">Rossellomorea marisflavi</name>
    <dbReference type="NCBI Taxonomy" id="189381"/>
    <lineage>
        <taxon>Bacteria</taxon>
        <taxon>Bacillati</taxon>
        <taxon>Bacillota</taxon>
        <taxon>Bacilli</taxon>
        <taxon>Bacillales</taxon>
        <taxon>Bacillaceae</taxon>
        <taxon>Rossellomorea</taxon>
    </lineage>
</organism>
<dbReference type="SUPFAM" id="SSF51735">
    <property type="entry name" value="NAD(P)-binding Rossmann-fold domains"/>
    <property type="match status" value="1"/>
</dbReference>
<evidence type="ECO:0000259" key="2">
    <source>
        <dbReference type="Pfam" id="PF22725"/>
    </source>
</evidence>
<accession>A0A0M0G1R8</accession>
<keyword evidence="4" id="KW-1185">Reference proteome</keyword>
<dbReference type="Gene3D" id="3.30.360.10">
    <property type="entry name" value="Dihydrodipicolinate Reductase, domain 2"/>
    <property type="match status" value="1"/>
</dbReference>
<dbReference type="PANTHER" id="PTHR43054">
    <property type="match status" value="1"/>
</dbReference>
<dbReference type="STRING" id="189381.GCA_900166615_00742"/>
<dbReference type="InterPro" id="IPR000683">
    <property type="entry name" value="Gfo/Idh/MocA-like_OxRdtase_N"/>
</dbReference>
<comment type="caution">
    <text evidence="3">The sequence shown here is derived from an EMBL/GenBank/DDBJ whole genome shotgun (WGS) entry which is preliminary data.</text>
</comment>
<dbReference type="Proteomes" id="UP000037405">
    <property type="component" value="Unassembled WGS sequence"/>
</dbReference>
<name>A0A0M0G1R8_9BACI</name>
<feature type="domain" description="Gfo/Idh/MocA-like oxidoreductase N-terminal" evidence="1">
    <location>
        <begin position="2"/>
        <end position="117"/>
    </location>
</feature>
<dbReference type="GO" id="GO:0000166">
    <property type="term" value="F:nucleotide binding"/>
    <property type="evidence" value="ECO:0007669"/>
    <property type="project" value="InterPro"/>
</dbReference>
<evidence type="ECO:0000259" key="1">
    <source>
        <dbReference type="Pfam" id="PF01408"/>
    </source>
</evidence>
<reference evidence="4" key="1">
    <citation type="submission" date="2015-07" db="EMBL/GenBank/DDBJ databases">
        <title>Fjat-14235 jcm11544.</title>
        <authorList>
            <person name="Liu B."/>
            <person name="Wang J."/>
            <person name="Zhu Y."/>
            <person name="Liu G."/>
            <person name="Chen Q."/>
            <person name="Chen Z."/>
            <person name="Lan J."/>
            <person name="Che J."/>
            <person name="Ge C."/>
            <person name="Shi H."/>
            <person name="Pan Z."/>
            <person name="Liu X."/>
        </authorList>
    </citation>
    <scope>NUCLEOTIDE SEQUENCE [LARGE SCALE GENOMIC DNA]</scope>
    <source>
        <strain evidence="4">JCM 11544</strain>
    </source>
</reference>
<sequence length="324" mass="36275">MKIATIGTGFIVERFLSAVDDVEGAQCTAMYSRAESSARPLADKFGGPSIYTDLNRMLDEADADFIYVASPNSLHFEHVRTALHKGKHVICEKPFTSTARELEKLRALAKEKRLMLFEAITTIHLPNYELIRQNIGKIGPIRFIQANYSQYSSRYDTFLAGETPNIFNPAFSGGALVDINIYNIHFIMNLFGKPDAVHYMANTHSNGIDTSGVVLMKYPGFIGEAVGAKDTESPNFCIIQGEKGYIEVENGTSCEAITVKTGDEEVVLNEQTNPNKLYYELKTFRDIYENEDYDRCYELLDYSCTVLDIVEQARKSAGIVFDAD</sequence>
<gene>
    <name evidence="3" type="ORF">AF331_18095</name>
</gene>
<dbReference type="InterPro" id="IPR036291">
    <property type="entry name" value="NAD(P)-bd_dom_sf"/>
</dbReference>
<dbReference type="AlphaFoldDB" id="A0A0M0G1R8"/>
<feature type="domain" description="GFO/IDH/MocA-like oxidoreductase" evidence="2">
    <location>
        <begin position="136"/>
        <end position="247"/>
    </location>
</feature>
<dbReference type="SUPFAM" id="SSF55347">
    <property type="entry name" value="Glyceraldehyde-3-phosphate dehydrogenase-like, C-terminal domain"/>
    <property type="match status" value="1"/>
</dbReference>
<dbReference type="Pfam" id="PF01408">
    <property type="entry name" value="GFO_IDH_MocA"/>
    <property type="match status" value="1"/>
</dbReference>
<protein>
    <submittedName>
        <fullName evidence="3">Oxidoreductase</fullName>
    </submittedName>
</protein>